<dbReference type="SUPFAM" id="SSF48371">
    <property type="entry name" value="ARM repeat"/>
    <property type="match status" value="1"/>
</dbReference>
<dbReference type="PANTHER" id="PTHR23315">
    <property type="entry name" value="U BOX DOMAIN-CONTAINING"/>
    <property type="match status" value="1"/>
</dbReference>
<evidence type="ECO:0000259" key="4">
    <source>
        <dbReference type="Pfam" id="PF25598"/>
    </source>
</evidence>
<dbReference type="Pfam" id="PF25598">
    <property type="entry name" value="ARM_PUB"/>
    <property type="match status" value="1"/>
</dbReference>
<evidence type="ECO:0000256" key="2">
    <source>
        <dbReference type="PROSITE-ProRule" id="PRU00259"/>
    </source>
</evidence>
<dbReference type="Gramene" id="Pp3c24_15640V3.2">
    <property type="protein sequence ID" value="Pp3c24_15640V3.2"/>
    <property type="gene ID" value="Pp3c24_15640"/>
</dbReference>
<feature type="repeat" description="ARM" evidence="2">
    <location>
        <begin position="204"/>
        <end position="241"/>
    </location>
</feature>
<evidence type="ECO:0000313" key="7">
    <source>
        <dbReference type="Proteomes" id="UP000006727"/>
    </source>
</evidence>
<reference evidence="6" key="3">
    <citation type="submission" date="2020-12" db="UniProtKB">
        <authorList>
            <consortium name="EnsemblPlants"/>
        </authorList>
    </citation>
    <scope>IDENTIFICATION</scope>
</reference>
<dbReference type="GO" id="GO:0005634">
    <property type="term" value="C:nucleus"/>
    <property type="evidence" value="ECO:0000318"/>
    <property type="project" value="GO_Central"/>
</dbReference>
<dbReference type="Gramene" id="Pp3c24_15640V3.3">
    <property type="protein sequence ID" value="Pp3c24_15640V3.3"/>
    <property type="gene ID" value="Pp3c24_15640"/>
</dbReference>
<dbReference type="EnsemblPlants" id="Pp3c24_15640V3.3">
    <property type="protein sequence ID" value="Pp3c24_15640V3.3"/>
    <property type="gene ID" value="Pp3c24_15640"/>
</dbReference>
<dbReference type="InterPro" id="IPR000225">
    <property type="entry name" value="Armadillo"/>
</dbReference>
<name>A0A2K1IGY4_PHYPA</name>
<reference evidence="5 7" key="2">
    <citation type="journal article" date="2018" name="Plant J.">
        <title>The Physcomitrella patens chromosome-scale assembly reveals moss genome structure and evolution.</title>
        <authorList>
            <person name="Lang D."/>
            <person name="Ullrich K.K."/>
            <person name="Murat F."/>
            <person name="Fuchs J."/>
            <person name="Jenkins J."/>
            <person name="Haas F.B."/>
            <person name="Piednoel M."/>
            <person name="Gundlach H."/>
            <person name="Van Bel M."/>
            <person name="Meyberg R."/>
            <person name="Vives C."/>
            <person name="Morata J."/>
            <person name="Symeonidi A."/>
            <person name="Hiss M."/>
            <person name="Muchero W."/>
            <person name="Kamisugi Y."/>
            <person name="Saleh O."/>
            <person name="Blanc G."/>
            <person name="Decker E.L."/>
            <person name="van Gessel N."/>
            <person name="Grimwood J."/>
            <person name="Hayes R.D."/>
            <person name="Graham S.W."/>
            <person name="Gunter L.E."/>
            <person name="McDaniel S.F."/>
            <person name="Hoernstein S.N.W."/>
            <person name="Larsson A."/>
            <person name="Li F.W."/>
            <person name="Perroud P.F."/>
            <person name="Phillips J."/>
            <person name="Ranjan P."/>
            <person name="Rokshar D.S."/>
            <person name="Rothfels C.J."/>
            <person name="Schneider L."/>
            <person name="Shu S."/>
            <person name="Stevenson D.W."/>
            <person name="Thummler F."/>
            <person name="Tillich M."/>
            <person name="Villarreal Aguilar J.C."/>
            <person name="Widiez T."/>
            <person name="Wong G.K."/>
            <person name="Wymore A."/>
            <person name="Zhang Y."/>
            <person name="Zimmer A.D."/>
            <person name="Quatrano R.S."/>
            <person name="Mayer K.F.X."/>
            <person name="Goodstein D."/>
            <person name="Casacuberta J.M."/>
            <person name="Vandepoele K."/>
            <person name="Reski R."/>
            <person name="Cuming A.C."/>
            <person name="Tuskan G.A."/>
            <person name="Maumus F."/>
            <person name="Salse J."/>
            <person name="Schmutz J."/>
            <person name="Rensing S.A."/>
        </authorList>
    </citation>
    <scope>NUCLEOTIDE SEQUENCE [LARGE SCALE GENOMIC DNA]</scope>
    <source>
        <strain evidence="6 7">cv. Gransden 2004</strain>
    </source>
</reference>
<dbReference type="KEGG" id="ppp:141044339"/>
<organism evidence="5">
    <name type="scientific">Physcomitrium patens</name>
    <name type="common">Spreading-leaved earth moss</name>
    <name type="synonym">Physcomitrella patens</name>
    <dbReference type="NCBI Taxonomy" id="3218"/>
    <lineage>
        <taxon>Eukaryota</taxon>
        <taxon>Viridiplantae</taxon>
        <taxon>Streptophyta</taxon>
        <taxon>Embryophyta</taxon>
        <taxon>Bryophyta</taxon>
        <taxon>Bryophytina</taxon>
        <taxon>Bryopsida</taxon>
        <taxon>Funariidae</taxon>
        <taxon>Funariales</taxon>
        <taxon>Funariaceae</taxon>
        <taxon>Physcomitrium</taxon>
    </lineage>
</organism>
<dbReference type="Gramene" id="Pp3c24_15640V3.4">
    <property type="protein sequence ID" value="Pp3c24_15640V3.4"/>
    <property type="gene ID" value="Pp3c24_15640"/>
</dbReference>
<dbReference type="PANTHER" id="PTHR23315:SF111">
    <property type="entry name" value="U-BOX DOMAIN-CONTAINING PROTEIN 14"/>
    <property type="match status" value="1"/>
</dbReference>
<feature type="region of interest" description="Disordered" evidence="3">
    <location>
        <begin position="1"/>
        <end position="23"/>
    </location>
</feature>
<keyword evidence="7" id="KW-1185">Reference proteome</keyword>
<keyword evidence="1" id="KW-0833">Ubl conjugation pathway</keyword>
<dbReference type="Gene3D" id="1.25.10.10">
    <property type="entry name" value="Leucine-rich Repeat Variant"/>
    <property type="match status" value="2"/>
</dbReference>
<reference evidence="5 7" key="1">
    <citation type="journal article" date="2008" name="Science">
        <title>The Physcomitrella genome reveals evolutionary insights into the conquest of land by plants.</title>
        <authorList>
            <person name="Rensing S."/>
            <person name="Lang D."/>
            <person name="Zimmer A."/>
            <person name="Terry A."/>
            <person name="Salamov A."/>
            <person name="Shapiro H."/>
            <person name="Nishiyama T."/>
            <person name="Perroud P.-F."/>
            <person name="Lindquist E."/>
            <person name="Kamisugi Y."/>
            <person name="Tanahashi T."/>
            <person name="Sakakibara K."/>
            <person name="Fujita T."/>
            <person name="Oishi K."/>
            <person name="Shin-I T."/>
            <person name="Kuroki Y."/>
            <person name="Toyoda A."/>
            <person name="Suzuki Y."/>
            <person name="Hashimoto A."/>
            <person name="Yamaguchi K."/>
            <person name="Sugano A."/>
            <person name="Kohara Y."/>
            <person name="Fujiyama A."/>
            <person name="Anterola A."/>
            <person name="Aoki S."/>
            <person name="Ashton N."/>
            <person name="Barbazuk W.B."/>
            <person name="Barker E."/>
            <person name="Bennetzen J."/>
            <person name="Bezanilla M."/>
            <person name="Blankenship R."/>
            <person name="Cho S.H."/>
            <person name="Dutcher S."/>
            <person name="Estelle M."/>
            <person name="Fawcett J.A."/>
            <person name="Gundlach H."/>
            <person name="Hanada K."/>
            <person name="Heyl A."/>
            <person name="Hicks K.A."/>
            <person name="Hugh J."/>
            <person name="Lohr M."/>
            <person name="Mayer K."/>
            <person name="Melkozernov A."/>
            <person name="Murata T."/>
            <person name="Nelson D."/>
            <person name="Pils B."/>
            <person name="Prigge M."/>
            <person name="Reiss B."/>
            <person name="Renner T."/>
            <person name="Rombauts S."/>
            <person name="Rushton P."/>
            <person name="Sanderfoot A."/>
            <person name="Schween G."/>
            <person name="Shiu S.-H."/>
            <person name="Stueber K."/>
            <person name="Theodoulou F.L."/>
            <person name="Tu H."/>
            <person name="Van de Peer Y."/>
            <person name="Verrier P.J."/>
            <person name="Waters E."/>
            <person name="Wood A."/>
            <person name="Yang L."/>
            <person name="Cove D."/>
            <person name="Cuming A."/>
            <person name="Hasebe M."/>
            <person name="Lucas S."/>
            <person name="Mishler D.B."/>
            <person name="Reski R."/>
            <person name="Grigoriev I."/>
            <person name="Quatrano R.S."/>
            <person name="Boore J.L."/>
        </authorList>
    </citation>
    <scope>NUCLEOTIDE SEQUENCE [LARGE SCALE GENOMIC DNA]</scope>
    <source>
        <strain evidence="6 7">cv. Gransden 2004</strain>
    </source>
</reference>
<dbReference type="OMA" id="QRWEPSR"/>
<dbReference type="OrthoDB" id="7537227at2759"/>
<dbReference type="STRING" id="3218.A0A2K1IGY4"/>
<dbReference type="InterPro" id="IPR058678">
    <property type="entry name" value="ARM_PUB"/>
</dbReference>
<dbReference type="InterPro" id="IPR016024">
    <property type="entry name" value="ARM-type_fold"/>
</dbReference>
<dbReference type="EnsemblPlants" id="Pp3c24_15640V3.2">
    <property type="protein sequence ID" value="Pp3c24_15640V3.2"/>
    <property type="gene ID" value="Pp3c24_15640"/>
</dbReference>
<feature type="domain" description="U-box" evidence="4">
    <location>
        <begin position="50"/>
        <end position="316"/>
    </location>
</feature>
<dbReference type="Gramene" id="Pp3c24_15640V3.1">
    <property type="protein sequence ID" value="Pp3c24_15640V3.1"/>
    <property type="gene ID" value="Pp3c24_15640"/>
</dbReference>
<dbReference type="EnsemblPlants" id="Pp3c24_15640V3.1">
    <property type="protein sequence ID" value="Pp3c24_15640V3.1"/>
    <property type="gene ID" value="Pp3c24_15640"/>
</dbReference>
<dbReference type="PROSITE" id="PS50176">
    <property type="entry name" value="ARM_REPEAT"/>
    <property type="match status" value="2"/>
</dbReference>
<gene>
    <name evidence="6" type="primary">LOC112277006</name>
    <name evidence="5" type="ORF">PHYPA_029127</name>
</gene>
<accession>A0A2K1IGY4</accession>
<protein>
    <recommendedName>
        <fullName evidence="4">U-box domain-containing protein</fullName>
    </recommendedName>
</protein>
<dbReference type="InterPro" id="IPR011989">
    <property type="entry name" value="ARM-like"/>
</dbReference>
<dbReference type="SMART" id="SM00185">
    <property type="entry name" value="ARM"/>
    <property type="match status" value="5"/>
</dbReference>
<feature type="repeat" description="ARM" evidence="2">
    <location>
        <begin position="79"/>
        <end position="122"/>
    </location>
</feature>
<evidence type="ECO:0000256" key="1">
    <source>
        <dbReference type="ARBA" id="ARBA00022786"/>
    </source>
</evidence>
<evidence type="ECO:0000313" key="6">
    <source>
        <dbReference type="EnsemblPlants" id="Pp3c24_15640V3.1"/>
    </source>
</evidence>
<dbReference type="AlphaFoldDB" id="A0A2K1IGY4"/>
<proteinExistence type="predicted"/>
<dbReference type="GO" id="GO:0005737">
    <property type="term" value="C:cytoplasm"/>
    <property type="evidence" value="ECO:0000318"/>
    <property type="project" value="GO_Central"/>
</dbReference>
<dbReference type="PaxDb" id="3218-PP1S178_93V6.1"/>
<dbReference type="FunCoup" id="A0A2K1IGY4">
    <property type="interactions" value="363"/>
</dbReference>
<dbReference type="EnsemblPlants" id="Pp3c24_15640V3.4">
    <property type="protein sequence ID" value="Pp3c24_15640V3.4"/>
    <property type="gene ID" value="Pp3c24_15640"/>
</dbReference>
<sequence length="329" mass="35228">MCSPGSGSESFGEGERKKSSTGEITEVAMAATDDDKGRIDIWVTNLAESKKNGHKDAIWGLRSLTRESSMNRDYIAHKGAIPVVVAVLKRSQDTEIRKHAVTLLFNLSIKAHLKDVIMAAGPVEPIVEVLKSGDNEARENAAAALFSLSSKGQNRVLIGNHKEAIPALVQLLIDGTRRGKLDALNAIFDLSISNENKAKAVEAGVIPPLVRLLTDKDLNLIDQSLATIALLAVHHQGQAEISRVNCLPILVDLVAESNAQNRENAACILLELCSNDPNNAYNATKLGLAGALGELASTGTAKARRKAKKLLEIFRHAQHLTGPPGARSI</sequence>
<evidence type="ECO:0000256" key="3">
    <source>
        <dbReference type="SAM" id="MobiDB-lite"/>
    </source>
</evidence>
<feature type="compositionally biased region" description="Low complexity" evidence="3">
    <location>
        <begin position="1"/>
        <end position="11"/>
    </location>
</feature>
<evidence type="ECO:0000313" key="5">
    <source>
        <dbReference type="EMBL" id="PNR28535.1"/>
    </source>
</evidence>
<dbReference type="EMBL" id="ABEU02000024">
    <property type="protein sequence ID" value="PNR28535.1"/>
    <property type="molecule type" value="Genomic_DNA"/>
</dbReference>
<dbReference type="Proteomes" id="UP000006727">
    <property type="component" value="Chromosome 24"/>
</dbReference>